<feature type="coiled-coil region" evidence="6">
    <location>
        <begin position="562"/>
        <end position="589"/>
    </location>
</feature>
<dbReference type="Gene3D" id="2.130.10.10">
    <property type="entry name" value="YVTN repeat-like/Quinoprotein amine dehydrogenase"/>
    <property type="match status" value="1"/>
</dbReference>
<evidence type="ECO:0000259" key="8">
    <source>
        <dbReference type="Pfam" id="PF24106"/>
    </source>
</evidence>
<protein>
    <submittedName>
        <fullName evidence="9">Muc1 extracellular alpha--glucan glucosidase</fullName>
    </submittedName>
</protein>
<sequence length="1623" mass="175550">MASGNAAADNGSGELDSNRNFESLLAQLRRQSGPDSPAPESGPAHGYHQHGHGHGGQSYYSHPAADSPRLDPAYDTAVDSPGFPPAAPTPPVQGFPQSSFPPSLMNAIGAGARGVPGDDRTTHLLNLLKFSGQNSGLPASLPAPREPPTNSMQPQLAQALIHAPAPASADPTGLLAALMKGSLPHEPTKPEPSASASSWNAGEPPSDTQQYLLNLLNRPKPSQNDSPRVDESSHRGALTPQSAQEASKSPSGNNGFGAPAEDTPSKLPTRASFDFEPSNVESPPPKFGSSPQAQPPPAAPRAPIFNYSNPFEDLAASSPRRQTPKSTSTTPATSGVPAPGAQPVQILKKTEPVHPVLEQKRTSTGRSPLQSPDHTRRKLEKTASPLANSVTDYLPQPSTSVTSPRDGDKAHPTVAEAVSELAERADIEAQEALARAEEEQTQIRIAKDLNTMANAKSEEEFDQSAQHAAQALQKELDKKENQTVLENTLPAELAKEVREIVDEVAAGDRGPVVDSWESAEADEIIVVEEEEPAPVTVFNVPMKPWISINVQDVASDSRPQFREEALLDIARLKKEFDQIDRNLVAASENYLTYGMSKHGGIRVIRQVDGLDVKLFTDTHDRIFNVSMSSTPADQNIAHREAIIGTGVSGAVYWIQLKTGEKEHLDDAHPEQYGFALPPTSTQDGDAPGGVLKTRARTSTAHPEYFAVGRGKSINIIWPSFVMAKNLFKPGHDRVVDTEKLFKQCSLKINTGKAGKDFTFSPDDTTVVSLDKSGRVKFWDVRDLTAAAEDSDPRNPMPARTSLEIKEPLMTLTSTPEGEKAWPTSVLLLDKLRPYQKNTALRYMIVGMKQNHTLQLWDLALGKPVQEVNLPHSKESDAVCSVMYHPSTGMIVVGHPTRNSIYFLHLSAPKYGIKNLTQVEYIQRLVAQDSSIPQPESTAVISGMREYSFANKGVLRSVDILGNPASSSAEGDEQTLFELYAMHSKGVTCIFVKQAELGWTKDNKVIHPVDAIATGMVKLGKLVAPPSPVPADAHATAAPEPNLPIRLATRNTAKEPMQKTPSAQGEERTAVESNSAARALHDRRDDDAPAHTPVEKAEKKGRKKKANANAAPVAEREFLVPVNGRSSSPPARAGKGAARMTEPVHPAPVAAQAVDLASVLSTVAERIDTSMKERLKAALGLMADQLNAQQVARENTFQDSQMGLLKKVSDVLNENTEGVLKNLVKAQFEQAIVPTVRDTVSKAVTDQLGPRFNKEIGQSVQRELQKALPNAVGQALMRPEATKSIADKVVQSLGTHIDEHLLSTLNSHLIPAFSGVVGSAVQGLGEEVYLRVSGDVARLEEQRRNDAAKIEQLLAQTTHLSNMISTMAASQSQIQKEFLAMKQQMRERDVAPVPGPSSHAGSTIVSPNAPPQMAPQNQAAHNMGHGHGHSRGNAGPHSREMVAYGQQQVAHQGPPPQQMQLQVQQRDPDIETVDELMASGSYDEAMMRFLQSNAKEEDVFSQVLVKYDPNFVTQLQPLLLLSVGATVSAKLDGPYVAQKLALTEIVIYRFKQLLPSLDDQLREVTPKIMNLIQSRVEQLMLRVSRLAPNDPTLKNLTNMANVAGRIADTVQRGGGNRENRDNLY</sequence>
<feature type="compositionally biased region" description="Low complexity" evidence="7">
    <location>
        <begin position="1413"/>
        <end position="1422"/>
    </location>
</feature>
<dbReference type="InterPro" id="IPR015943">
    <property type="entry name" value="WD40/YVTN_repeat-like_dom_sf"/>
</dbReference>
<feature type="compositionally biased region" description="Basic and acidic residues" evidence="7">
    <location>
        <begin position="1078"/>
        <end position="1097"/>
    </location>
</feature>
<evidence type="ECO:0000256" key="6">
    <source>
        <dbReference type="SAM" id="Coils"/>
    </source>
</evidence>
<gene>
    <name evidence="9" type="ORF">NKR19_g2953</name>
</gene>
<comment type="caution">
    <text evidence="9">The sequence shown here is derived from an EMBL/GenBank/DDBJ whole genome shotgun (WGS) entry which is preliminary data.</text>
</comment>
<feature type="compositionally biased region" description="Pro residues" evidence="7">
    <location>
        <begin position="82"/>
        <end position="93"/>
    </location>
</feature>
<feature type="compositionally biased region" description="Basic and acidic residues" evidence="7">
    <location>
        <begin position="348"/>
        <end position="361"/>
    </location>
</feature>
<comment type="subcellular location">
    <subcellularLocation>
        <location evidence="1">Cytoplasm</location>
        <location evidence="1">P-body</location>
    </subcellularLocation>
</comment>
<feature type="compositionally biased region" description="Polar residues" evidence="7">
    <location>
        <begin position="362"/>
        <end position="372"/>
    </location>
</feature>
<feature type="compositionally biased region" description="Low complexity" evidence="7">
    <location>
        <begin position="1"/>
        <end position="13"/>
    </location>
</feature>
<feature type="region of interest" description="Disordered" evidence="7">
    <location>
        <begin position="1"/>
        <end position="118"/>
    </location>
</feature>
<dbReference type="SUPFAM" id="SSF50978">
    <property type="entry name" value="WD40 repeat-like"/>
    <property type="match status" value="1"/>
</dbReference>
<comment type="similarity">
    <text evidence="2">Belongs to the WD repeat EDC4 family.</text>
</comment>
<feature type="domain" description="EDC4-like protein pdc1 beta-propeller" evidence="8">
    <location>
        <begin position="560"/>
        <end position="907"/>
    </location>
</feature>
<keyword evidence="3" id="KW-0963">Cytoplasm</keyword>
<feature type="compositionally biased region" description="Polar residues" evidence="7">
    <location>
        <begin position="385"/>
        <end position="403"/>
    </location>
</feature>
<evidence type="ECO:0000256" key="3">
    <source>
        <dbReference type="ARBA" id="ARBA00022490"/>
    </source>
</evidence>
<feature type="coiled-coil region" evidence="6">
    <location>
        <begin position="419"/>
        <end position="482"/>
    </location>
</feature>
<keyword evidence="6" id="KW-0175">Coiled coil</keyword>
<dbReference type="PANTHER" id="PTHR15598:SF5">
    <property type="entry name" value="ENHANCER OF MRNA-DECAPPING PROTEIN 4"/>
    <property type="match status" value="1"/>
</dbReference>
<dbReference type="GO" id="GO:0031087">
    <property type="term" value="P:deadenylation-independent decapping of nuclear-transcribed mRNA"/>
    <property type="evidence" value="ECO:0007669"/>
    <property type="project" value="InterPro"/>
</dbReference>
<proteinExistence type="inferred from homology"/>
<organism evidence="9 10">
    <name type="scientific">Coniochaeta hoffmannii</name>
    <dbReference type="NCBI Taxonomy" id="91930"/>
    <lineage>
        <taxon>Eukaryota</taxon>
        <taxon>Fungi</taxon>
        <taxon>Dikarya</taxon>
        <taxon>Ascomycota</taxon>
        <taxon>Pezizomycotina</taxon>
        <taxon>Sordariomycetes</taxon>
        <taxon>Sordariomycetidae</taxon>
        <taxon>Coniochaetales</taxon>
        <taxon>Coniochaetaceae</taxon>
        <taxon>Coniochaeta</taxon>
    </lineage>
</organism>
<keyword evidence="4" id="KW-0853">WD repeat</keyword>
<dbReference type="InterPro" id="IPR055393">
    <property type="entry name" value="Beta-prop_EDC4L"/>
</dbReference>
<keyword evidence="5" id="KW-0677">Repeat</keyword>
<feature type="region of interest" description="Disordered" evidence="7">
    <location>
        <begin position="1049"/>
        <end position="1136"/>
    </location>
</feature>
<dbReference type="FunFam" id="2.130.10.10:FF:000817">
    <property type="entry name" value="WGS project CABT00000000 data, contig 2.15"/>
    <property type="match status" value="1"/>
</dbReference>
<feature type="compositionally biased region" description="Polar residues" evidence="7">
    <location>
        <begin position="194"/>
        <end position="212"/>
    </location>
</feature>
<dbReference type="GO" id="GO:0000932">
    <property type="term" value="C:P-body"/>
    <property type="evidence" value="ECO:0007669"/>
    <property type="project" value="UniProtKB-SubCell"/>
</dbReference>
<name>A0AA38S9M2_9PEZI</name>
<dbReference type="PANTHER" id="PTHR15598">
    <property type="entry name" value="ENHANCER OF MRNA-DECAPPING PROTEIN 4"/>
    <property type="match status" value="1"/>
</dbReference>
<evidence type="ECO:0000256" key="5">
    <source>
        <dbReference type="ARBA" id="ARBA00022737"/>
    </source>
</evidence>
<evidence type="ECO:0000256" key="1">
    <source>
        <dbReference type="ARBA" id="ARBA00004201"/>
    </source>
</evidence>
<dbReference type="InterPro" id="IPR036322">
    <property type="entry name" value="WD40_repeat_dom_sf"/>
</dbReference>
<evidence type="ECO:0000256" key="2">
    <source>
        <dbReference type="ARBA" id="ARBA00009639"/>
    </source>
</evidence>
<keyword evidence="10" id="KW-1185">Reference proteome</keyword>
<feature type="compositionally biased region" description="Low complexity" evidence="7">
    <location>
        <begin position="324"/>
        <end position="334"/>
    </location>
</feature>
<dbReference type="EMBL" id="JANBVN010000031">
    <property type="protein sequence ID" value="KAJ9160736.1"/>
    <property type="molecule type" value="Genomic_DNA"/>
</dbReference>
<evidence type="ECO:0000256" key="4">
    <source>
        <dbReference type="ARBA" id="ARBA00022574"/>
    </source>
</evidence>
<feature type="region of interest" description="Disordered" evidence="7">
    <location>
        <begin position="1384"/>
        <end position="1437"/>
    </location>
</feature>
<dbReference type="Pfam" id="PF24106">
    <property type="entry name" value="Beta-prop_EDC4L"/>
    <property type="match status" value="1"/>
</dbReference>
<dbReference type="Proteomes" id="UP001174691">
    <property type="component" value="Unassembled WGS sequence"/>
</dbReference>
<evidence type="ECO:0000313" key="9">
    <source>
        <dbReference type="EMBL" id="KAJ9160736.1"/>
    </source>
</evidence>
<feature type="region of interest" description="Disordered" evidence="7">
    <location>
        <begin position="133"/>
        <end position="154"/>
    </location>
</feature>
<feature type="region of interest" description="Disordered" evidence="7">
    <location>
        <begin position="182"/>
        <end position="412"/>
    </location>
</feature>
<reference evidence="9" key="1">
    <citation type="submission" date="2022-07" db="EMBL/GenBank/DDBJ databases">
        <title>Fungi with potential for degradation of polypropylene.</title>
        <authorList>
            <person name="Gostincar C."/>
        </authorList>
    </citation>
    <scope>NUCLEOTIDE SEQUENCE</scope>
    <source>
        <strain evidence="9">EXF-13287</strain>
    </source>
</reference>
<evidence type="ECO:0000313" key="10">
    <source>
        <dbReference type="Proteomes" id="UP001174691"/>
    </source>
</evidence>
<accession>A0AA38S9M2</accession>
<feature type="compositionally biased region" description="Polar residues" evidence="7">
    <location>
        <begin position="239"/>
        <end position="253"/>
    </location>
</feature>
<dbReference type="InterPro" id="IPR045152">
    <property type="entry name" value="EDC4-like"/>
</dbReference>
<evidence type="ECO:0000256" key="7">
    <source>
        <dbReference type="SAM" id="MobiDB-lite"/>
    </source>
</evidence>